<sequence>MCSCSHCQRRKNIPRKLDRQANDEHARYVDADEYQQNDLAAVIIEASTGATRMAASVKSISTEQAEEMAIALAITDPDCHSVLGETRQAVRNFAKGERALRAAKLQERKVRIKWFPAHASDASERNDNHNETAHAAMRTLTNRALATDRPTWFGAKHRMTDYNDIRKAYRLASKTIPLPHPRFSRAEAILLRQLQAASLPSPALMHRMYPKR</sequence>
<name>A0A9D4SQA5_RHISA</name>
<dbReference type="EMBL" id="JABSTV010001254">
    <property type="protein sequence ID" value="KAH7940223.1"/>
    <property type="molecule type" value="Genomic_DNA"/>
</dbReference>
<dbReference type="Proteomes" id="UP000821837">
    <property type="component" value="Chromosome 8"/>
</dbReference>
<evidence type="ECO:0008006" key="3">
    <source>
        <dbReference type="Google" id="ProtNLM"/>
    </source>
</evidence>
<organism evidence="1 2">
    <name type="scientific">Rhipicephalus sanguineus</name>
    <name type="common">Brown dog tick</name>
    <name type="synonym">Ixodes sanguineus</name>
    <dbReference type="NCBI Taxonomy" id="34632"/>
    <lineage>
        <taxon>Eukaryota</taxon>
        <taxon>Metazoa</taxon>
        <taxon>Ecdysozoa</taxon>
        <taxon>Arthropoda</taxon>
        <taxon>Chelicerata</taxon>
        <taxon>Arachnida</taxon>
        <taxon>Acari</taxon>
        <taxon>Parasitiformes</taxon>
        <taxon>Ixodida</taxon>
        <taxon>Ixodoidea</taxon>
        <taxon>Ixodidae</taxon>
        <taxon>Rhipicephalinae</taxon>
        <taxon>Rhipicephalus</taxon>
        <taxon>Rhipicephalus</taxon>
    </lineage>
</organism>
<protein>
    <recommendedName>
        <fullName evidence="3">Tick transposon</fullName>
    </recommendedName>
</protein>
<comment type="caution">
    <text evidence="1">The sequence shown here is derived from an EMBL/GenBank/DDBJ whole genome shotgun (WGS) entry which is preliminary data.</text>
</comment>
<gene>
    <name evidence="1" type="ORF">HPB52_022500</name>
</gene>
<keyword evidence="2" id="KW-1185">Reference proteome</keyword>
<dbReference type="AlphaFoldDB" id="A0A9D4SQA5"/>
<reference evidence="1" key="1">
    <citation type="journal article" date="2020" name="Cell">
        <title>Large-Scale Comparative Analyses of Tick Genomes Elucidate Their Genetic Diversity and Vector Capacities.</title>
        <authorList>
            <consortium name="Tick Genome and Microbiome Consortium (TIGMIC)"/>
            <person name="Jia N."/>
            <person name="Wang J."/>
            <person name="Shi W."/>
            <person name="Du L."/>
            <person name="Sun Y."/>
            <person name="Zhan W."/>
            <person name="Jiang J.F."/>
            <person name="Wang Q."/>
            <person name="Zhang B."/>
            <person name="Ji P."/>
            <person name="Bell-Sakyi L."/>
            <person name="Cui X.M."/>
            <person name="Yuan T.T."/>
            <person name="Jiang B.G."/>
            <person name="Yang W.F."/>
            <person name="Lam T.T."/>
            <person name="Chang Q.C."/>
            <person name="Ding S.J."/>
            <person name="Wang X.J."/>
            <person name="Zhu J.G."/>
            <person name="Ruan X.D."/>
            <person name="Zhao L."/>
            <person name="Wei J.T."/>
            <person name="Ye R.Z."/>
            <person name="Que T.C."/>
            <person name="Du C.H."/>
            <person name="Zhou Y.H."/>
            <person name="Cheng J.X."/>
            <person name="Dai P.F."/>
            <person name="Guo W.B."/>
            <person name="Han X.H."/>
            <person name="Huang E.J."/>
            <person name="Li L.F."/>
            <person name="Wei W."/>
            <person name="Gao Y.C."/>
            <person name="Liu J.Z."/>
            <person name="Shao H.Z."/>
            <person name="Wang X."/>
            <person name="Wang C.C."/>
            <person name="Yang T.C."/>
            <person name="Huo Q.B."/>
            <person name="Li W."/>
            <person name="Chen H.Y."/>
            <person name="Chen S.E."/>
            <person name="Zhou L.G."/>
            <person name="Ni X.B."/>
            <person name="Tian J.H."/>
            <person name="Sheng Y."/>
            <person name="Liu T."/>
            <person name="Pan Y.S."/>
            <person name="Xia L.Y."/>
            <person name="Li J."/>
            <person name="Zhao F."/>
            <person name="Cao W.C."/>
        </authorList>
    </citation>
    <scope>NUCLEOTIDE SEQUENCE</scope>
    <source>
        <strain evidence="1">Rsan-2018</strain>
    </source>
</reference>
<evidence type="ECO:0000313" key="1">
    <source>
        <dbReference type="EMBL" id="KAH7940223.1"/>
    </source>
</evidence>
<reference evidence="1" key="2">
    <citation type="submission" date="2021-09" db="EMBL/GenBank/DDBJ databases">
        <authorList>
            <person name="Jia N."/>
            <person name="Wang J."/>
            <person name="Shi W."/>
            <person name="Du L."/>
            <person name="Sun Y."/>
            <person name="Zhan W."/>
            <person name="Jiang J."/>
            <person name="Wang Q."/>
            <person name="Zhang B."/>
            <person name="Ji P."/>
            <person name="Sakyi L.B."/>
            <person name="Cui X."/>
            <person name="Yuan T."/>
            <person name="Jiang B."/>
            <person name="Yang W."/>
            <person name="Lam T.T.-Y."/>
            <person name="Chang Q."/>
            <person name="Ding S."/>
            <person name="Wang X."/>
            <person name="Zhu J."/>
            <person name="Ruan X."/>
            <person name="Zhao L."/>
            <person name="Wei J."/>
            <person name="Que T."/>
            <person name="Du C."/>
            <person name="Cheng J."/>
            <person name="Dai P."/>
            <person name="Han X."/>
            <person name="Huang E."/>
            <person name="Gao Y."/>
            <person name="Liu J."/>
            <person name="Shao H."/>
            <person name="Ye R."/>
            <person name="Li L."/>
            <person name="Wei W."/>
            <person name="Wang X."/>
            <person name="Wang C."/>
            <person name="Huo Q."/>
            <person name="Li W."/>
            <person name="Guo W."/>
            <person name="Chen H."/>
            <person name="Chen S."/>
            <person name="Zhou L."/>
            <person name="Zhou L."/>
            <person name="Ni X."/>
            <person name="Tian J."/>
            <person name="Zhou Y."/>
            <person name="Sheng Y."/>
            <person name="Liu T."/>
            <person name="Pan Y."/>
            <person name="Xia L."/>
            <person name="Li J."/>
            <person name="Zhao F."/>
            <person name="Cao W."/>
        </authorList>
    </citation>
    <scope>NUCLEOTIDE SEQUENCE</scope>
    <source>
        <strain evidence="1">Rsan-2018</strain>
        <tissue evidence="1">Larvae</tissue>
    </source>
</reference>
<accession>A0A9D4SQA5</accession>
<dbReference type="VEuPathDB" id="VectorBase:RSAN_055973"/>
<proteinExistence type="predicted"/>
<evidence type="ECO:0000313" key="2">
    <source>
        <dbReference type="Proteomes" id="UP000821837"/>
    </source>
</evidence>